<dbReference type="GO" id="GO:0008233">
    <property type="term" value="F:peptidase activity"/>
    <property type="evidence" value="ECO:0007669"/>
    <property type="project" value="UniProtKB-KW"/>
</dbReference>
<keyword evidence="4" id="KW-1185">Reference proteome</keyword>
<protein>
    <submittedName>
        <fullName evidence="3">Membrane-bound ClpP family serine protease</fullName>
    </submittedName>
</protein>
<keyword evidence="1" id="KW-0175">Coiled coil</keyword>
<keyword evidence="3" id="KW-0378">Hydrolase</keyword>
<sequence>MDNFTIIISIASFTLILLLVTFIIIFEKIRKQFIKEDEKLLILKDCYEKVSEEAIRSLIIERVEKKGNELIDQFNNLNIKLVKIKERQVQLQEQQKNLHNNLLEQHKLLNEYFENYS</sequence>
<dbReference type="Proteomes" id="UP000589738">
    <property type="component" value="Unassembled WGS sequence"/>
</dbReference>
<reference evidence="3 4" key="1">
    <citation type="submission" date="2020-08" db="EMBL/GenBank/DDBJ databases">
        <title>Functional genomics of gut bacteria from endangered species of beetles.</title>
        <authorList>
            <person name="Carlos-Shanley C."/>
        </authorList>
    </citation>
    <scope>NUCLEOTIDE SEQUENCE [LARGE SCALE GENOMIC DNA]</scope>
    <source>
        <strain evidence="3 4">S00136</strain>
    </source>
</reference>
<evidence type="ECO:0000313" key="4">
    <source>
        <dbReference type="Proteomes" id="UP000589738"/>
    </source>
</evidence>
<accession>A0A841N0U4</accession>
<dbReference type="RefSeq" id="WP_184159628.1">
    <property type="nucleotide sequence ID" value="NZ_JACHLC010000001.1"/>
</dbReference>
<name>A0A841N0U4_9FLAO</name>
<feature type="coiled-coil region" evidence="1">
    <location>
        <begin position="60"/>
        <end position="101"/>
    </location>
</feature>
<keyword evidence="3" id="KW-0645">Protease</keyword>
<dbReference type="GO" id="GO:0006508">
    <property type="term" value="P:proteolysis"/>
    <property type="evidence" value="ECO:0007669"/>
    <property type="project" value="UniProtKB-KW"/>
</dbReference>
<keyword evidence="2" id="KW-1133">Transmembrane helix</keyword>
<evidence type="ECO:0000256" key="1">
    <source>
        <dbReference type="SAM" id="Coils"/>
    </source>
</evidence>
<gene>
    <name evidence="3" type="ORF">HNP36_001090</name>
</gene>
<evidence type="ECO:0000256" key="2">
    <source>
        <dbReference type="SAM" id="Phobius"/>
    </source>
</evidence>
<keyword evidence="2" id="KW-0472">Membrane</keyword>
<dbReference type="EMBL" id="JACHLC010000001">
    <property type="protein sequence ID" value="MBB6370037.1"/>
    <property type="molecule type" value="Genomic_DNA"/>
</dbReference>
<organism evidence="3 4">
    <name type="scientific">Chryseobacterium shigense</name>
    <dbReference type="NCBI Taxonomy" id="297244"/>
    <lineage>
        <taxon>Bacteria</taxon>
        <taxon>Pseudomonadati</taxon>
        <taxon>Bacteroidota</taxon>
        <taxon>Flavobacteriia</taxon>
        <taxon>Flavobacteriales</taxon>
        <taxon>Weeksellaceae</taxon>
        <taxon>Chryseobacterium group</taxon>
        <taxon>Chryseobacterium</taxon>
    </lineage>
</organism>
<dbReference type="AlphaFoldDB" id="A0A841N0U4"/>
<evidence type="ECO:0000313" key="3">
    <source>
        <dbReference type="EMBL" id="MBB6370037.1"/>
    </source>
</evidence>
<feature type="transmembrane region" description="Helical" evidence="2">
    <location>
        <begin position="6"/>
        <end position="26"/>
    </location>
</feature>
<proteinExistence type="predicted"/>
<keyword evidence="2" id="KW-0812">Transmembrane</keyword>
<comment type="caution">
    <text evidence="3">The sequence shown here is derived from an EMBL/GenBank/DDBJ whole genome shotgun (WGS) entry which is preliminary data.</text>
</comment>